<organism evidence="1 2">
    <name type="scientific">Quillaja saponaria</name>
    <name type="common">Soap bark tree</name>
    <dbReference type="NCBI Taxonomy" id="32244"/>
    <lineage>
        <taxon>Eukaryota</taxon>
        <taxon>Viridiplantae</taxon>
        <taxon>Streptophyta</taxon>
        <taxon>Embryophyta</taxon>
        <taxon>Tracheophyta</taxon>
        <taxon>Spermatophyta</taxon>
        <taxon>Magnoliopsida</taxon>
        <taxon>eudicotyledons</taxon>
        <taxon>Gunneridae</taxon>
        <taxon>Pentapetalae</taxon>
        <taxon>rosids</taxon>
        <taxon>fabids</taxon>
        <taxon>Fabales</taxon>
        <taxon>Quillajaceae</taxon>
        <taxon>Quillaja</taxon>
    </lineage>
</organism>
<gene>
    <name evidence="1" type="ORF">O6P43_002500</name>
</gene>
<comment type="caution">
    <text evidence="1">The sequence shown here is derived from an EMBL/GenBank/DDBJ whole genome shotgun (WGS) entry which is preliminary data.</text>
</comment>
<dbReference type="KEGG" id="qsa:O6P43_002500"/>
<dbReference type="PANTHER" id="PTHR36020">
    <property type="entry name" value="TRANSMEMBRANE PROTEIN"/>
    <property type="match status" value="1"/>
</dbReference>
<dbReference type="Proteomes" id="UP001163823">
    <property type="component" value="Chromosome 2"/>
</dbReference>
<dbReference type="EMBL" id="JARAOO010000002">
    <property type="protein sequence ID" value="KAJ7979060.1"/>
    <property type="molecule type" value="Genomic_DNA"/>
</dbReference>
<name>A0AAD7VKK1_QUISA</name>
<evidence type="ECO:0000313" key="1">
    <source>
        <dbReference type="EMBL" id="KAJ7979060.1"/>
    </source>
</evidence>
<accession>A0AAD7VKK1</accession>
<proteinExistence type="predicted"/>
<reference evidence="1" key="1">
    <citation type="journal article" date="2023" name="Science">
        <title>Elucidation of the pathway for biosynthesis of saponin adjuvants from the soapbark tree.</title>
        <authorList>
            <person name="Reed J."/>
            <person name="Orme A."/>
            <person name="El-Demerdash A."/>
            <person name="Owen C."/>
            <person name="Martin L.B.B."/>
            <person name="Misra R.C."/>
            <person name="Kikuchi S."/>
            <person name="Rejzek M."/>
            <person name="Martin A.C."/>
            <person name="Harkess A."/>
            <person name="Leebens-Mack J."/>
            <person name="Louveau T."/>
            <person name="Stephenson M.J."/>
            <person name="Osbourn A."/>
        </authorList>
    </citation>
    <scope>NUCLEOTIDE SEQUENCE</scope>
    <source>
        <strain evidence="1">S10</strain>
    </source>
</reference>
<keyword evidence="2" id="KW-1185">Reference proteome</keyword>
<evidence type="ECO:0000313" key="2">
    <source>
        <dbReference type="Proteomes" id="UP001163823"/>
    </source>
</evidence>
<dbReference type="AlphaFoldDB" id="A0AAD7VKK1"/>
<keyword evidence="1" id="KW-0812">Transmembrane</keyword>
<protein>
    <submittedName>
        <fullName evidence="1">Transmembrane protein</fullName>
    </submittedName>
</protein>
<dbReference type="PANTHER" id="PTHR36020:SF1">
    <property type="entry name" value="TRANSMEMBRANE PROTEIN"/>
    <property type="match status" value="1"/>
</dbReference>
<keyword evidence="1" id="KW-0472">Membrane</keyword>
<sequence length="601" mass="65559">MAISFVRNLQNLWPFSVFKHDDLKESNQLVRKLALPQHTKEFVFAIREPETQSVIYILSTMNLSERSAYDAECLIREVRPDAVVAQVGLCPAIQILSEECQLDDSVDIPVPTSSIGVVKRSFFDKISREKYDSLAADLVLREIFGISFHGHFLAAKTVADEVGSFFFLLESPMGKCSWDKTSGEVEAAGNKFHNLVSRLAPQKAGSLASFSPYRFFPSNDVKSQMPRTNFEAPPFAKSIYPLLMDLHDMLFDLTSMGKALAHAQKMLFDVNRGEVVDTQTISEVFTFRIAVEGLRIALNSSGRLPISKKGRYNPSMVEFHDLPVEDQSYVLFARALRSQTGKFKTIVAVVDASGLAGLRKHWNTPVPVEVNELVGELVTNCEGKGDFSHSEKKRLLADKPVVAVGAGATAVIGAASLSKVAPASTFVKVVSLKVPASMKLFLIQTKKAVAFALGKTLGPSQVSAPGFASSSASLTRATASAEKIRTVAHSVIASAEKTSLSAMRTAFYEIMRKRRVHPIGIVPWATFVCSVGSCTGLLLYGDGIECAAESLPAAPSIACLGRGIQNLHQASQAVFQTNRTGIQKCIESLIHRFKKPKVQIE</sequence>